<evidence type="ECO:0000259" key="2">
    <source>
        <dbReference type="Pfam" id="PF01261"/>
    </source>
</evidence>
<feature type="signal peptide" evidence="1">
    <location>
        <begin position="1"/>
        <end position="19"/>
    </location>
</feature>
<keyword evidence="3" id="KW-0413">Isomerase</keyword>
<keyword evidence="1" id="KW-0732">Signal</keyword>
<evidence type="ECO:0000256" key="1">
    <source>
        <dbReference type="SAM" id="SignalP"/>
    </source>
</evidence>
<evidence type="ECO:0000313" key="4">
    <source>
        <dbReference type="Proteomes" id="UP000280296"/>
    </source>
</evidence>
<dbReference type="SUPFAM" id="SSF51658">
    <property type="entry name" value="Xylose isomerase-like"/>
    <property type="match status" value="1"/>
</dbReference>
<dbReference type="Gene3D" id="3.20.20.150">
    <property type="entry name" value="Divalent-metal-dependent TIM barrel enzymes"/>
    <property type="match status" value="1"/>
</dbReference>
<evidence type="ECO:0000313" key="3">
    <source>
        <dbReference type="EMBL" id="RUL88854.1"/>
    </source>
</evidence>
<gene>
    <name evidence="3" type="ORF">TsocGM_04385</name>
</gene>
<sequence length="297" mass="32626">MFTAILAPMLLWTPLASSTAPGADDPDGLFARENLVAWCIVPFDASKRGPEERAAMLDRLGIRRLAYDWRAEHLPTFDEELEALDRHSIELTALWFPGTMDADARFLLDRIAARGLTPQLWVTGGGEPTSSPEEQAARIAAEADRIRPIAEAAAKVGCSVALYNHGGWFGEPENQIAVIEALNLPNVGLVYNLHHGHPHLDRFPELLEAMRPHLLALNLNGMDRDGEAKGRKILVIGQGEEDLLLLRTIRESGWTGPVGILDHVPEADAEAQLRANLEGLDHLLDHLDREVGTPGPR</sequence>
<reference evidence="3 4" key="2">
    <citation type="submission" date="2019-01" db="EMBL/GenBank/DDBJ databases">
        <title>Tautonia sociabilis, a novel thermotolerant planctomycete of Isosphaeraceae family, isolated from a 4000 m deep subterranean habitat.</title>
        <authorList>
            <person name="Kovaleva O.L."/>
            <person name="Elcheninov A.G."/>
            <person name="Van Heerden E."/>
            <person name="Toshchakov S.V."/>
            <person name="Novikov A."/>
            <person name="Bonch-Osmolovskaya E.A."/>
            <person name="Kublanov I.V."/>
        </authorList>
    </citation>
    <scope>NUCLEOTIDE SEQUENCE [LARGE SCALE GENOMIC DNA]</scope>
    <source>
        <strain evidence="3 4">GM2012</strain>
    </source>
</reference>
<dbReference type="RefSeq" id="WP_126724104.1">
    <property type="nucleotide sequence ID" value="NZ_RYZH01000006.1"/>
</dbReference>
<dbReference type="OrthoDB" id="256625at2"/>
<dbReference type="GO" id="GO:0016853">
    <property type="term" value="F:isomerase activity"/>
    <property type="evidence" value="ECO:0007669"/>
    <property type="project" value="UniProtKB-KW"/>
</dbReference>
<proteinExistence type="predicted"/>
<dbReference type="PANTHER" id="PTHR12110:SF41">
    <property type="entry name" value="INOSOSE DEHYDRATASE"/>
    <property type="match status" value="1"/>
</dbReference>
<dbReference type="InterPro" id="IPR050312">
    <property type="entry name" value="IolE/XylAMocC-like"/>
</dbReference>
<accession>A0A432MN29</accession>
<organism evidence="3 4">
    <name type="scientific">Tautonia sociabilis</name>
    <dbReference type="NCBI Taxonomy" id="2080755"/>
    <lineage>
        <taxon>Bacteria</taxon>
        <taxon>Pseudomonadati</taxon>
        <taxon>Planctomycetota</taxon>
        <taxon>Planctomycetia</taxon>
        <taxon>Isosphaerales</taxon>
        <taxon>Isosphaeraceae</taxon>
        <taxon>Tautonia</taxon>
    </lineage>
</organism>
<feature type="chain" id="PRO_5019078400" evidence="1">
    <location>
        <begin position="20"/>
        <end position="297"/>
    </location>
</feature>
<name>A0A432MN29_9BACT</name>
<dbReference type="InterPro" id="IPR036237">
    <property type="entry name" value="Xyl_isomerase-like_sf"/>
</dbReference>
<comment type="caution">
    <text evidence="3">The sequence shown here is derived from an EMBL/GenBank/DDBJ whole genome shotgun (WGS) entry which is preliminary data.</text>
</comment>
<dbReference type="InterPro" id="IPR013022">
    <property type="entry name" value="Xyl_isomerase-like_TIM-brl"/>
</dbReference>
<dbReference type="EMBL" id="RYZH01000006">
    <property type="protein sequence ID" value="RUL88854.1"/>
    <property type="molecule type" value="Genomic_DNA"/>
</dbReference>
<protein>
    <submittedName>
        <fullName evidence="3">Sugar phosphate isomerase/epimerase</fullName>
    </submittedName>
</protein>
<feature type="domain" description="Xylose isomerase-like TIM barrel" evidence="2">
    <location>
        <begin position="105"/>
        <end position="278"/>
    </location>
</feature>
<dbReference type="Pfam" id="PF01261">
    <property type="entry name" value="AP_endonuc_2"/>
    <property type="match status" value="1"/>
</dbReference>
<dbReference type="Proteomes" id="UP000280296">
    <property type="component" value="Unassembled WGS sequence"/>
</dbReference>
<reference evidence="3 4" key="1">
    <citation type="submission" date="2018-12" db="EMBL/GenBank/DDBJ databases">
        <authorList>
            <person name="Toschakov S.V."/>
        </authorList>
    </citation>
    <scope>NUCLEOTIDE SEQUENCE [LARGE SCALE GENOMIC DNA]</scope>
    <source>
        <strain evidence="3 4">GM2012</strain>
    </source>
</reference>
<dbReference type="AlphaFoldDB" id="A0A432MN29"/>
<keyword evidence="4" id="KW-1185">Reference proteome</keyword>
<dbReference type="PANTHER" id="PTHR12110">
    <property type="entry name" value="HYDROXYPYRUVATE ISOMERASE"/>
    <property type="match status" value="1"/>
</dbReference>